<reference evidence="3" key="1">
    <citation type="submission" date="2025-08" db="UniProtKB">
        <authorList>
            <consortium name="RefSeq"/>
        </authorList>
    </citation>
    <scope>IDENTIFICATION</scope>
    <source>
        <strain evidence="3">Nigerian</strain>
        <tissue evidence="3">Liver and blood</tissue>
    </source>
</reference>
<dbReference type="AGR" id="Xenbase:XB-GENE-951134"/>
<gene>
    <name evidence="3 4" type="primary">heatr4</name>
</gene>
<dbReference type="SUPFAM" id="SSF48371">
    <property type="entry name" value="ARM repeat"/>
    <property type="match status" value="1"/>
</dbReference>
<dbReference type="InterPro" id="IPR016024">
    <property type="entry name" value="ARM-type_fold"/>
</dbReference>
<name>A0A8J1IMP5_XENTR</name>
<dbReference type="OMA" id="YATQSHN"/>
<feature type="compositionally biased region" description="Basic and acidic residues" evidence="1">
    <location>
        <begin position="259"/>
        <end position="290"/>
    </location>
</feature>
<proteinExistence type="predicted"/>
<dbReference type="OrthoDB" id="5980716at2759"/>
<dbReference type="PANTHER" id="PTHR12697:SF20">
    <property type="entry name" value="HEAT REPEAT-CONTAINING PROTEIN 4"/>
    <property type="match status" value="1"/>
</dbReference>
<protein>
    <submittedName>
        <fullName evidence="3">HEAT repeat-containing protein 4 isoform X1</fullName>
    </submittedName>
</protein>
<evidence type="ECO:0000256" key="1">
    <source>
        <dbReference type="SAM" id="MobiDB-lite"/>
    </source>
</evidence>
<dbReference type="RefSeq" id="XP_031746829.1">
    <property type="nucleotide sequence ID" value="XM_031890969.1"/>
</dbReference>
<dbReference type="GeneID" id="100495576"/>
<evidence type="ECO:0000313" key="4">
    <source>
        <dbReference type="Xenbase" id="XB-GENE-951134"/>
    </source>
</evidence>
<dbReference type="AlphaFoldDB" id="A0A8J1IMP5"/>
<accession>A0A8J1IMP5</accession>
<feature type="region of interest" description="Disordered" evidence="1">
    <location>
        <begin position="259"/>
        <end position="295"/>
    </location>
</feature>
<dbReference type="GO" id="GO:0016491">
    <property type="term" value="F:oxidoreductase activity"/>
    <property type="evidence" value="ECO:0000318"/>
    <property type="project" value="GO_Central"/>
</dbReference>
<keyword evidence="2" id="KW-1185">Reference proteome</keyword>
<dbReference type="Gene3D" id="1.25.10.10">
    <property type="entry name" value="Leucine-rich Repeat Variant"/>
    <property type="match status" value="2"/>
</dbReference>
<dbReference type="PANTHER" id="PTHR12697">
    <property type="entry name" value="PBS LYASE HEAT-LIKE PROTEIN"/>
    <property type="match status" value="1"/>
</dbReference>
<sequence>MKISTDLPSQNPPVNMEIHGQSYQQFHSSQKPSQRLQTLTALSDSCSHKKVFPFPAPVFSQSAQHSAQSQTHIIKNIAGDFHFSKEVVSERGLASLTYSEWDAKGLYKAFNITPQLLSNKMLKICPFQQKSFYMKHALPIKQFKPESSTCFGNNMWTKSQEIENRLTMNSLLHSGEILKPKMSSAEELGPRSQSKRKAKTKSEVCASCVPPKDFVGWDEHVLKKLTKTTAQWIAGHYTDNRKLKKTLCKRDGLRSSEELIREERMTEEDFRPYKEQEKSREISDQSKEDNTTDTFLPVETPFPLLTKKEAIHGSYNKTAESLIVKHFEPAPSLRLQDLMNPKAGKHVCATENAFEGELYSGLVKIMHQKGITNKNHIIMESQNQYDKHLQELLPKSHTEWSTKDSEAGLPLRPERGAVRWIALPTPVLNKTIQTCELPVDPKPQGQTQPEKEMHLKLNKRQVLWNILTQWKSSWMLTGNWKETTLEQLKRDLHSVHKNSRISALVTIATSAVRQSMEEADAGNTASKSTPTLCVPEDMCLINNALGDVDALVRMAAALCCYINHSVSEEARKVMFSALEKGCDADSWAAAQCLALEGDHSYPVIKRIITQLFEVNNEETEEQARYMLRKLSMGTKLVHAMLGEALNNGNWRDRVLACRALSQLHGHGNQDLRNKLNYLMWEDWSPAVKQAAARSLGIMGCGKEIHDQLQKKLQCGTWKTKVEALSLIGWLRLMTAQLLPEFLQCFSDEFAAVRKQACLAAGLLQIRDDVILSCLCDLIQSDSIWKIQASAVKAIGNIGHVTPRVKEILMWAVHHGEPGVRIEAFHCIALLRILDPDMQYMLRDKLMLESHDTVQKELRRTLTALGLELTGNEDMTAMIQQQFLFQMSKMCQKNVLIPKVMALYEVPRTSNKEVQALHGKTTKQNDIIGSKIFGNKDDL</sequence>
<dbReference type="InterPro" id="IPR011989">
    <property type="entry name" value="ARM-like"/>
</dbReference>
<organism evidence="2 3">
    <name type="scientific">Xenopus tropicalis</name>
    <name type="common">Western clawed frog</name>
    <name type="synonym">Silurana tropicalis</name>
    <dbReference type="NCBI Taxonomy" id="8364"/>
    <lineage>
        <taxon>Eukaryota</taxon>
        <taxon>Metazoa</taxon>
        <taxon>Chordata</taxon>
        <taxon>Craniata</taxon>
        <taxon>Vertebrata</taxon>
        <taxon>Euteleostomi</taxon>
        <taxon>Amphibia</taxon>
        <taxon>Batrachia</taxon>
        <taxon>Anura</taxon>
        <taxon>Pipoidea</taxon>
        <taxon>Pipidae</taxon>
        <taxon>Xenopodinae</taxon>
        <taxon>Xenopus</taxon>
        <taxon>Silurana</taxon>
    </lineage>
</organism>
<evidence type="ECO:0000313" key="2">
    <source>
        <dbReference type="Proteomes" id="UP000008143"/>
    </source>
</evidence>
<feature type="region of interest" description="Disordered" evidence="1">
    <location>
        <begin position="182"/>
        <end position="201"/>
    </location>
</feature>
<dbReference type="Proteomes" id="UP000008143">
    <property type="component" value="Chromosome 8"/>
</dbReference>
<evidence type="ECO:0000313" key="3">
    <source>
        <dbReference type="RefSeq" id="XP_031746829.1"/>
    </source>
</evidence>
<dbReference type="Xenbase" id="XB-GENE-951134">
    <property type="gene designation" value="heatr4"/>
</dbReference>
<dbReference type="CTD" id="399671"/>